<evidence type="ECO:0000313" key="4">
    <source>
        <dbReference type="Proteomes" id="UP001145021"/>
    </source>
</evidence>
<dbReference type="SMART" id="SM00233">
    <property type="entry name" value="PH"/>
    <property type="match status" value="2"/>
</dbReference>
<feature type="region of interest" description="Disordered" evidence="1">
    <location>
        <begin position="205"/>
        <end position="234"/>
    </location>
</feature>
<feature type="domain" description="PH" evidence="2">
    <location>
        <begin position="101"/>
        <end position="198"/>
    </location>
</feature>
<comment type="caution">
    <text evidence="3">The sequence shown here is derived from an EMBL/GenBank/DDBJ whole genome shotgun (WGS) entry which is preliminary data.</text>
</comment>
<dbReference type="SUPFAM" id="SSF50729">
    <property type="entry name" value="PH domain-like"/>
    <property type="match status" value="2"/>
</dbReference>
<dbReference type="InterPro" id="IPR011993">
    <property type="entry name" value="PH-like_dom_sf"/>
</dbReference>
<feature type="domain" description="PH" evidence="2">
    <location>
        <begin position="351"/>
        <end position="451"/>
    </location>
</feature>
<accession>A0A9W7XKJ0</accession>
<evidence type="ECO:0000313" key="3">
    <source>
        <dbReference type="EMBL" id="KAJ1645084.1"/>
    </source>
</evidence>
<proteinExistence type="predicted"/>
<keyword evidence="4" id="KW-1185">Reference proteome</keyword>
<dbReference type="Gene3D" id="2.30.29.30">
    <property type="entry name" value="Pleckstrin-homology domain (PH domain)/Phosphotyrosine-binding domain (PTB)"/>
    <property type="match status" value="2"/>
</dbReference>
<dbReference type="PROSITE" id="PS50003">
    <property type="entry name" value="PH_DOMAIN"/>
    <property type="match status" value="2"/>
</dbReference>
<sequence>MANTASSAIPLPAKETADAQQPPQVNTKTPQGALPETRPALTFSPSTKFTALPVTSQRSHASQNESDDVASDPDDQPGCQDDRARERIYRDKARDAIKKEKVHMEGFLYKKAGGGASKAWNKRWCVLRSQALLIYKRFSEDKLKRIIRADEIVDVHQVDRRNHSFVFEVETPNRSFLFEASSEQELVSWIGRIRAVVDAFNSNNSGGSATNSVRKSSESYADNRHHQQQQQQHDDALAADIGRMQFATASRTTSTSPTKDEADYSFLSLPSIGIRRSHSNFRTAISIFAPAEETGSGSGAYGNDASTALPPGIDPGHEPAPVVDDDCAEDEEPNFNVDQRREIETRLFEDRVIHRGYLLKQDMLRQWRRRWFVLRQNTFSYYHDDREYEVRQIIRRPDIHDIRWPDPSSAKARSLNRTYFKLVTDKRNYWLAHDDCVKAREWFTTLVRWSSGVSVSPAAIRQSVSVQQPSSSSASALPPIMNLPRVFSAVSSPHPSTQMHQNDSVLISNHLGISLPSNSSQRASDSARKI</sequence>
<dbReference type="Pfam" id="PF00169">
    <property type="entry name" value="PH"/>
    <property type="match status" value="2"/>
</dbReference>
<feature type="compositionally biased region" description="Polar residues" evidence="1">
    <location>
        <begin position="43"/>
        <end position="64"/>
    </location>
</feature>
<name>A0A9W7XKJ0_9FUNG</name>
<feature type="compositionally biased region" description="Acidic residues" evidence="1">
    <location>
        <begin position="65"/>
        <end position="75"/>
    </location>
</feature>
<dbReference type="Proteomes" id="UP001145021">
    <property type="component" value="Unassembled WGS sequence"/>
</dbReference>
<evidence type="ECO:0000259" key="2">
    <source>
        <dbReference type="PROSITE" id="PS50003"/>
    </source>
</evidence>
<feature type="compositionally biased region" description="Basic and acidic residues" evidence="1">
    <location>
        <begin position="215"/>
        <end position="225"/>
    </location>
</feature>
<feature type="compositionally biased region" description="Polar residues" evidence="1">
    <location>
        <begin position="18"/>
        <end position="30"/>
    </location>
</feature>
<dbReference type="FunFam" id="2.30.29.30:FF:000286">
    <property type="entry name" value="PH-protein kinase domain containing protein"/>
    <property type="match status" value="1"/>
</dbReference>
<dbReference type="AlphaFoldDB" id="A0A9W7XKJ0"/>
<dbReference type="PANTHER" id="PTHR14336">
    <property type="entry name" value="TANDEM PH DOMAIN CONTAINING PROTEIN"/>
    <property type="match status" value="1"/>
</dbReference>
<protein>
    <recommendedName>
        <fullName evidence="2">PH domain-containing protein</fullName>
    </recommendedName>
</protein>
<dbReference type="InterPro" id="IPR051707">
    <property type="entry name" value="PI-Interact_SigTrans_Reg"/>
</dbReference>
<gene>
    <name evidence="3" type="ORF">LPJ64_003305</name>
</gene>
<evidence type="ECO:0000256" key="1">
    <source>
        <dbReference type="SAM" id="MobiDB-lite"/>
    </source>
</evidence>
<reference evidence="3" key="1">
    <citation type="submission" date="2022-07" db="EMBL/GenBank/DDBJ databases">
        <title>Phylogenomic reconstructions and comparative analyses of Kickxellomycotina fungi.</title>
        <authorList>
            <person name="Reynolds N.K."/>
            <person name="Stajich J.E."/>
            <person name="Barry K."/>
            <person name="Grigoriev I.V."/>
            <person name="Crous P."/>
            <person name="Smith M.E."/>
        </authorList>
    </citation>
    <scope>NUCLEOTIDE SEQUENCE</scope>
    <source>
        <strain evidence="3">NBRC 105413</strain>
    </source>
</reference>
<organism evidence="3 4">
    <name type="scientific">Coemansia asiatica</name>
    <dbReference type="NCBI Taxonomy" id="1052880"/>
    <lineage>
        <taxon>Eukaryota</taxon>
        <taxon>Fungi</taxon>
        <taxon>Fungi incertae sedis</taxon>
        <taxon>Zoopagomycota</taxon>
        <taxon>Kickxellomycotina</taxon>
        <taxon>Kickxellomycetes</taxon>
        <taxon>Kickxellales</taxon>
        <taxon>Kickxellaceae</taxon>
        <taxon>Coemansia</taxon>
    </lineage>
</organism>
<feature type="region of interest" description="Disordered" evidence="1">
    <location>
        <begin position="1"/>
        <end position="85"/>
    </location>
</feature>
<dbReference type="PANTHER" id="PTHR14336:SF8">
    <property type="entry name" value="PROTEIN OPY1"/>
    <property type="match status" value="1"/>
</dbReference>
<dbReference type="EMBL" id="JANBOH010000125">
    <property type="protein sequence ID" value="KAJ1645084.1"/>
    <property type="molecule type" value="Genomic_DNA"/>
</dbReference>
<dbReference type="InterPro" id="IPR001849">
    <property type="entry name" value="PH_domain"/>
</dbReference>